<sequence>MKNFISFFARPVNSFLALLLTILVSSCAHEPQRLLFSNHPTEYKKVAEPVKVAATTNQAAGSLTASTEPAASALAAEDISTSAQINAKALATELAKSTSAVSAPETKDLTRKEKITALKTAFKEVKKAKKEIKQLKKADTKKVQAAGPVTNDVAIKIIVIGLILVLLGLVVPFLYGLGGLVVVIGLVLLLLNYL</sequence>
<dbReference type="AlphaFoldDB" id="A0A7L7LDQ2"/>
<keyword evidence="1" id="KW-1133">Transmembrane helix</keyword>
<keyword evidence="2" id="KW-0732">Signal</keyword>
<dbReference type="RefSeq" id="WP_182413392.1">
    <property type="nucleotide sequence ID" value="NZ_CP055153.1"/>
</dbReference>
<dbReference type="Proteomes" id="UP000514509">
    <property type="component" value="Chromosome"/>
</dbReference>
<reference evidence="3 4" key="1">
    <citation type="submission" date="2020-06" db="EMBL/GenBank/DDBJ databases">
        <authorList>
            <person name="Hwang Y.J."/>
        </authorList>
    </citation>
    <scope>NUCLEOTIDE SEQUENCE [LARGE SCALE GENOMIC DNA]</scope>
    <source>
        <strain evidence="3 4">KUDC8001</strain>
    </source>
</reference>
<name>A0A7L7LDQ2_9BACT</name>
<feature type="chain" id="PRO_5029627776" evidence="2">
    <location>
        <begin position="29"/>
        <end position="194"/>
    </location>
</feature>
<dbReference type="KEGG" id="add:HUW48_24290"/>
<gene>
    <name evidence="3" type="ORF">HUW48_24290</name>
</gene>
<dbReference type="EMBL" id="CP055153">
    <property type="protein sequence ID" value="QMU30950.1"/>
    <property type="molecule type" value="Genomic_DNA"/>
</dbReference>
<proteinExistence type="predicted"/>
<evidence type="ECO:0000256" key="2">
    <source>
        <dbReference type="SAM" id="SignalP"/>
    </source>
</evidence>
<reference evidence="3 4" key="2">
    <citation type="submission" date="2020-08" db="EMBL/GenBank/DDBJ databases">
        <title>Adhaeribacter dokdonensis sp. nov., isolated from the rhizosphere of Elymus tsukushiensis, a plant native to the Dokdo Islands, Republic of Korea.</title>
        <authorList>
            <person name="Ghim S.Y."/>
        </authorList>
    </citation>
    <scope>NUCLEOTIDE SEQUENCE [LARGE SCALE GENOMIC DNA]</scope>
    <source>
        <strain evidence="3 4">KUDC8001</strain>
    </source>
</reference>
<feature type="transmembrane region" description="Helical" evidence="1">
    <location>
        <begin position="158"/>
        <end position="191"/>
    </location>
</feature>
<dbReference type="PROSITE" id="PS51257">
    <property type="entry name" value="PROKAR_LIPOPROTEIN"/>
    <property type="match status" value="1"/>
</dbReference>
<feature type="signal peptide" evidence="2">
    <location>
        <begin position="1"/>
        <end position="28"/>
    </location>
</feature>
<keyword evidence="1" id="KW-0472">Membrane</keyword>
<organism evidence="3 4">
    <name type="scientific">Adhaeribacter radiodurans</name>
    <dbReference type="NCBI Taxonomy" id="2745197"/>
    <lineage>
        <taxon>Bacteria</taxon>
        <taxon>Pseudomonadati</taxon>
        <taxon>Bacteroidota</taxon>
        <taxon>Cytophagia</taxon>
        <taxon>Cytophagales</taxon>
        <taxon>Hymenobacteraceae</taxon>
        <taxon>Adhaeribacter</taxon>
    </lineage>
</organism>
<protein>
    <submittedName>
        <fullName evidence="3">Uncharacterized protein</fullName>
    </submittedName>
</protein>
<evidence type="ECO:0000256" key="1">
    <source>
        <dbReference type="SAM" id="Phobius"/>
    </source>
</evidence>
<evidence type="ECO:0000313" key="3">
    <source>
        <dbReference type="EMBL" id="QMU30950.1"/>
    </source>
</evidence>
<keyword evidence="1" id="KW-0812">Transmembrane</keyword>
<keyword evidence="4" id="KW-1185">Reference proteome</keyword>
<accession>A0A7L7LDQ2</accession>
<evidence type="ECO:0000313" key="4">
    <source>
        <dbReference type="Proteomes" id="UP000514509"/>
    </source>
</evidence>